<reference evidence="3" key="1">
    <citation type="submission" date="2021-04" db="EMBL/GenBank/DDBJ databases">
        <authorList>
            <consortium name="Wellcome Sanger Institute Data Sharing"/>
        </authorList>
    </citation>
    <scope>NUCLEOTIDE SEQUENCE [LARGE SCALE GENOMIC DNA]</scope>
</reference>
<organism evidence="3 4">
    <name type="scientific">Echeneis naucrates</name>
    <name type="common">Live sharksucker</name>
    <dbReference type="NCBI Taxonomy" id="173247"/>
    <lineage>
        <taxon>Eukaryota</taxon>
        <taxon>Metazoa</taxon>
        <taxon>Chordata</taxon>
        <taxon>Craniata</taxon>
        <taxon>Vertebrata</taxon>
        <taxon>Euteleostomi</taxon>
        <taxon>Actinopterygii</taxon>
        <taxon>Neopterygii</taxon>
        <taxon>Teleostei</taxon>
        <taxon>Neoteleostei</taxon>
        <taxon>Acanthomorphata</taxon>
        <taxon>Carangaria</taxon>
        <taxon>Carangiformes</taxon>
        <taxon>Echeneidae</taxon>
        <taxon>Echeneis</taxon>
    </lineage>
</organism>
<feature type="domain" description="Paraneoplastic antigen Ma-like N-terminal" evidence="2">
    <location>
        <begin position="2"/>
        <end position="83"/>
    </location>
</feature>
<protein>
    <recommendedName>
        <fullName evidence="5">CCHC-type domain-containing protein</fullName>
    </recommendedName>
</protein>
<dbReference type="PANTHER" id="PTHR23095">
    <property type="entry name" value="PARANEOPLASTIC ANTIGEN"/>
    <property type="match status" value="1"/>
</dbReference>
<reference evidence="3" key="3">
    <citation type="submission" date="2025-09" db="UniProtKB">
        <authorList>
            <consortium name="Ensembl"/>
        </authorList>
    </citation>
    <scope>IDENTIFICATION</scope>
</reference>
<keyword evidence="4" id="KW-1185">Reference proteome</keyword>
<evidence type="ECO:0000259" key="2">
    <source>
        <dbReference type="Pfam" id="PF20846"/>
    </source>
</evidence>
<sequence>MLLVNGCKGESVDLRYALLIYGVPEGVEKEEIEETAETITALGKVVVRGKMFHPQQQLLMVLCECCEVVNPSKIPPVIMPISGRSGWKAVYYTEPQLNGFEEKLLAFLQNERKTIEDILGLCTSRGETSDPEDIIRAVGDMMRTNKPPNSHSYRHLRTISGVSPTTIGEESLDNWLENKGRILESLRRPAMKIIQAVCMTQPDASPHDYIEAIKSIFGTAEPGEELYLSLARSLVKVVLRGGLAISDANKARVGQLIKGSTSDLMFLQLIIREQREKSPTFLNLLQEVIDKETHQSVRQSQATAMCHQCCGKSGHIATRCRSQRIHRKS</sequence>
<evidence type="ECO:0000313" key="4">
    <source>
        <dbReference type="Proteomes" id="UP000472264"/>
    </source>
</evidence>
<dbReference type="InterPro" id="IPR026523">
    <property type="entry name" value="PNMA"/>
</dbReference>
<proteinExistence type="predicted"/>
<dbReference type="Pfam" id="PF20846">
    <property type="entry name" value="PNMA_N"/>
    <property type="match status" value="1"/>
</dbReference>
<name>A0A665TME7_ECHNA</name>
<dbReference type="OMA" id="MDERFCY"/>
<dbReference type="InParanoid" id="A0A665TME7"/>
<dbReference type="Ensembl" id="ENSENLT00000007651.1">
    <property type="protein sequence ID" value="ENSENLP00000007337.1"/>
    <property type="gene ID" value="ENSENLG00000003512.1"/>
</dbReference>
<dbReference type="InterPro" id="IPR048271">
    <property type="entry name" value="PNMA_N"/>
</dbReference>
<feature type="domain" description="Paraneoplastic antigen Ma-like C-terminal" evidence="1">
    <location>
        <begin position="177"/>
        <end position="230"/>
    </location>
</feature>
<dbReference type="Proteomes" id="UP000472264">
    <property type="component" value="Chromosome 22"/>
</dbReference>
<dbReference type="Pfam" id="PF14893">
    <property type="entry name" value="PNMA"/>
    <property type="match status" value="1"/>
</dbReference>
<accession>A0A665TME7</accession>
<evidence type="ECO:0008006" key="5">
    <source>
        <dbReference type="Google" id="ProtNLM"/>
    </source>
</evidence>
<evidence type="ECO:0000313" key="3">
    <source>
        <dbReference type="Ensembl" id="ENSENLP00000007337.1"/>
    </source>
</evidence>
<reference evidence="3" key="2">
    <citation type="submission" date="2025-08" db="UniProtKB">
        <authorList>
            <consortium name="Ensembl"/>
        </authorList>
    </citation>
    <scope>IDENTIFICATION</scope>
</reference>
<dbReference type="PANTHER" id="PTHR23095:SF51">
    <property type="entry name" value="PARANEOPLASTIC ANTIGEN MA1 HOMOLOG-RELATED"/>
    <property type="match status" value="1"/>
</dbReference>
<evidence type="ECO:0000259" key="1">
    <source>
        <dbReference type="Pfam" id="PF14893"/>
    </source>
</evidence>
<dbReference type="InterPro" id="IPR048270">
    <property type="entry name" value="PNMA_C"/>
</dbReference>
<dbReference type="AlphaFoldDB" id="A0A665TME7"/>